<reference evidence="2 3" key="1">
    <citation type="submission" date="2020-02" db="EMBL/GenBank/DDBJ databases">
        <authorList>
            <person name="Zheng R.K."/>
            <person name="Sun C.M."/>
        </authorList>
    </citation>
    <scope>NUCLEOTIDE SEQUENCE [LARGE SCALE GENOMIC DNA]</scope>
    <source>
        <strain evidence="3">rifampicinis</strain>
    </source>
</reference>
<dbReference type="KEGG" id="pmet:G4Y79_06040"/>
<evidence type="ECO:0000313" key="2">
    <source>
        <dbReference type="EMBL" id="QPC83937.1"/>
    </source>
</evidence>
<protein>
    <submittedName>
        <fullName evidence="2">Glycosyltransferase family 4 protein</fullName>
    </submittedName>
</protein>
<dbReference type="GO" id="GO:0016757">
    <property type="term" value="F:glycosyltransferase activity"/>
    <property type="evidence" value="ECO:0007669"/>
    <property type="project" value="TreeGrafter"/>
</dbReference>
<evidence type="ECO:0000259" key="1">
    <source>
        <dbReference type="Pfam" id="PF13477"/>
    </source>
</evidence>
<dbReference type="SUPFAM" id="SSF53756">
    <property type="entry name" value="UDP-Glycosyltransferase/glycogen phosphorylase"/>
    <property type="match status" value="1"/>
</dbReference>
<keyword evidence="2" id="KW-0808">Transferase</keyword>
<dbReference type="Proteomes" id="UP000594468">
    <property type="component" value="Chromosome"/>
</dbReference>
<gene>
    <name evidence="2" type="ORF">G4Y79_06040</name>
</gene>
<accession>A0A7S8IFT5</accession>
<dbReference type="PANTHER" id="PTHR12526:SF638">
    <property type="entry name" value="SPORE COAT PROTEIN SA"/>
    <property type="match status" value="1"/>
</dbReference>
<name>A0A7S8IFT5_9CHLR</name>
<dbReference type="EMBL" id="CP062983">
    <property type="protein sequence ID" value="QPC83937.1"/>
    <property type="molecule type" value="Genomic_DNA"/>
</dbReference>
<proteinExistence type="predicted"/>
<keyword evidence="3" id="KW-1185">Reference proteome</keyword>
<dbReference type="CDD" id="cd03808">
    <property type="entry name" value="GT4_CapM-like"/>
    <property type="match status" value="1"/>
</dbReference>
<dbReference type="PANTHER" id="PTHR12526">
    <property type="entry name" value="GLYCOSYLTRANSFERASE"/>
    <property type="match status" value="1"/>
</dbReference>
<sequence length="379" mass="41708">MARILYVVNIPRFFMTHRLPLALAARERGYDVHVTTSDADEANVASIKATGLPYYPLPLSQHGTNPLAEVQTVTALYQLYRRLQPDLVHQVSIKPVLYGGIAAKTAHVPAVVSAMSGLGYVFISQTPKMRIVRQFVKPLFRLALAGHNTRMIFQNPDDQQRFVQMGLLPQSRTTLIKGSGVDMDTFKPQPEPDDLPVVLFAGRLLWSKGLGTFVELARRLQGKARFVVAGYPEPSSPHAVSPEQMATWQTEGAIEWWGKRDDMPDVFASVNIVCLPSTYGEGVPRVLIEAAACGRAIITTDTPGCREIVHDGENGLLVPPGVLDALISATQTLINDSAQRAQMGTRGREIAQAEYSLRRVLDDTFALYEALLSQYGRKG</sequence>
<feature type="domain" description="Glycosyltransferase subfamily 4-like N-terminal" evidence="1">
    <location>
        <begin position="3"/>
        <end position="155"/>
    </location>
</feature>
<organism evidence="2 3">
    <name type="scientific">Phototrophicus methaneseepsis</name>
    <dbReference type="NCBI Taxonomy" id="2710758"/>
    <lineage>
        <taxon>Bacteria</taxon>
        <taxon>Bacillati</taxon>
        <taxon>Chloroflexota</taxon>
        <taxon>Candidatus Thermofontia</taxon>
        <taxon>Phototrophicales</taxon>
        <taxon>Phototrophicaceae</taxon>
        <taxon>Phototrophicus</taxon>
    </lineage>
</organism>
<dbReference type="RefSeq" id="WP_195172001.1">
    <property type="nucleotide sequence ID" value="NZ_CP062983.1"/>
</dbReference>
<dbReference type="Pfam" id="PF13692">
    <property type="entry name" value="Glyco_trans_1_4"/>
    <property type="match status" value="1"/>
</dbReference>
<dbReference type="Gene3D" id="3.40.50.2000">
    <property type="entry name" value="Glycogen Phosphorylase B"/>
    <property type="match status" value="2"/>
</dbReference>
<evidence type="ECO:0000313" key="3">
    <source>
        <dbReference type="Proteomes" id="UP000594468"/>
    </source>
</evidence>
<dbReference type="AlphaFoldDB" id="A0A7S8IFT5"/>
<dbReference type="Pfam" id="PF13477">
    <property type="entry name" value="Glyco_trans_4_2"/>
    <property type="match status" value="1"/>
</dbReference>
<dbReference type="InterPro" id="IPR028098">
    <property type="entry name" value="Glyco_trans_4-like_N"/>
</dbReference>